<dbReference type="SUPFAM" id="SSF51445">
    <property type="entry name" value="(Trans)glycosidases"/>
    <property type="match status" value="1"/>
</dbReference>
<dbReference type="PROSITE" id="PS00775">
    <property type="entry name" value="GLYCOSYL_HYDROL_F3"/>
    <property type="match status" value="1"/>
</dbReference>
<dbReference type="Pfam" id="PF01915">
    <property type="entry name" value="Glyco_hydro_3_C"/>
    <property type="match status" value="1"/>
</dbReference>
<dbReference type="FunFam" id="3.20.20.300:FF:000002">
    <property type="entry name" value="Probable beta-glucosidase"/>
    <property type="match status" value="1"/>
</dbReference>
<dbReference type="PRINTS" id="PR00133">
    <property type="entry name" value="GLHYDRLASE3"/>
</dbReference>
<evidence type="ECO:0000259" key="16">
    <source>
        <dbReference type="SMART" id="SM01217"/>
    </source>
</evidence>
<feature type="domain" description="Fibronectin type III-like" evidence="16">
    <location>
        <begin position="756"/>
        <end position="829"/>
    </location>
</feature>
<keyword evidence="15" id="KW-1133">Transmembrane helix</keyword>
<comment type="pathway">
    <text evidence="3 14">Glycan metabolism; cellulose degradation.</text>
</comment>
<dbReference type="SUPFAM" id="SSF52279">
    <property type="entry name" value="Beta-D-glucan exohydrolase, C-terminal domain"/>
    <property type="match status" value="1"/>
</dbReference>
<keyword evidence="15" id="KW-0812">Transmembrane</keyword>
<keyword evidence="13 14" id="KW-0624">Polysaccharide degradation</keyword>
<evidence type="ECO:0000256" key="4">
    <source>
        <dbReference type="ARBA" id="ARBA00005336"/>
    </source>
</evidence>
<dbReference type="Gene3D" id="3.40.50.1700">
    <property type="entry name" value="Glycoside hydrolase family 3 C-terminal domain"/>
    <property type="match status" value="1"/>
</dbReference>
<evidence type="ECO:0000256" key="3">
    <source>
        <dbReference type="ARBA" id="ARBA00004987"/>
    </source>
</evidence>
<keyword evidence="12 14" id="KW-0326">Glycosidase</keyword>
<gene>
    <name evidence="17" type="ORF">B0A50_04832</name>
</gene>
<evidence type="ECO:0000256" key="12">
    <source>
        <dbReference type="ARBA" id="ARBA00023295"/>
    </source>
</evidence>
<keyword evidence="6" id="KW-0964">Secreted</keyword>
<dbReference type="InterPro" id="IPR026891">
    <property type="entry name" value="Fn3-like"/>
</dbReference>
<dbReference type="GO" id="GO:0030245">
    <property type="term" value="P:cellulose catabolic process"/>
    <property type="evidence" value="ECO:0007669"/>
    <property type="project" value="UniProtKB-UniPathway"/>
</dbReference>
<evidence type="ECO:0000256" key="14">
    <source>
        <dbReference type="RuleBase" id="RU361161"/>
    </source>
</evidence>
<evidence type="ECO:0000256" key="13">
    <source>
        <dbReference type="ARBA" id="ARBA00023326"/>
    </source>
</evidence>
<evidence type="ECO:0000256" key="2">
    <source>
        <dbReference type="ARBA" id="ARBA00004613"/>
    </source>
</evidence>
<name>A0A4U0TYU7_9PEZI</name>
<keyword evidence="8 14" id="KW-0378">Hydrolase</keyword>
<comment type="subcellular location">
    <subcellularLocation>
        <location evidence="2">Secreted</location>
    </subcellularLocation>
</comment>
<keyword evidence="18" id="KW-1185">Reference proteome</keyword>
<feature type="transmembrane region" description="Helical" evidence="15">
    <location>
        <begin position="36"/>
        <end position="55"/>
    </location>
</feature>
<dbReference type="Gene3D" id="3.20.20.300">
    <property type="entry name" value="Glycoside hydrolase, family 3, N-terminal domain"/>
    <property type="match status" value="1"/>
</dbReference>
<keyword evidence="15" id="KW-0472">Membrane</keyword>
<dbReference type="InterPro" id="IPR002772">
    <property type="entry name" value="Glyco_hydro_3_C"/>
</dbReference>
<comment type="caution">
    <text evidence="17">The sequence shown here is derived from an EMBL/GenBank/DDBJ whole genome shotgun (WGS) entry which is preliminary data.</text>
</comment>
<evidence type="ECO:0000256" key="1">
    <source>
        <dbReference type="ARBA" id="ARBA00000448"/>
    </source>
</evidence>
<keyword evidence="9" id="KW-0136">Cellulose degradation</keyword>
<dbReference type="InterPro" id="IPR013783">
    <property type="entry name" value="Ig-like_fold"/>
</dbReference>
<evidence type="ECO:0000256" key="10">
    <source>
        <dbReference type="ARBA" id="ARBA00023180"/>
    </source>
</evidence>
<dbReference type="OrthoDB" id="416222at2759"/>
<evidence type="ECO:0000256" key="8">
    <source>
        <dbReference type="ARBA" id="ARBA00022801"/>
    </source>
</evidence>
<comment type="similarity">
    <text evidence="4 14">Belongs to the glycosyl hydrolase 3 family.</text>
</comment>
<dbReference type="PANTHER" id="PTHR42715:SF5">
    <property type="entry name" value="BETA-GLUCOSIDASE M-RELATED"/>
    <property type="match status" value="1"/>
</dbReference>
<dbReference type="Pfam" id="PF00933">
    <property type="entry name" value="Glyco_hydro_3"/>
    <property type="match status" value="1"/>
</dbReference>
<organism evidence="17 18">
    <name type="scientific">Salinomyces thailandicus</name>
    <dbReference type="NCBI Taxonomy" id="706561"/>
    <lineage>
        <taxon>Eukaryota</taxon>
        <taxon>Fungi</taxon>
        <taxon>Dikarya</taxon>
        <taxon>Ascomycota</taxon>
        <taxon>Pezizomycotina</taxon>
        <taxon>Dothideomycetes</taxon>
        <taxon>Dothideomycetidae</taxon>
        <taxon>Mycosphaerellales</taxon>
        <taxon>Teratosphaeriaceae</taxon>
        <taxon>Salinomyces</taxon>
    </lineage>
</organism>
<comment type="catalytic activity">
    <reaction evidence="1 14">
        <text>Hydrolysis of terminal, non-reducing beta-D-glucosyl residues with release of beta-D-glucose.</text>
        <dbReference type="EC" id="3.2.1.21"/>
    </reaction>
</comment>
<dbReference type="EMBL" id="NAJL01000021">
    <property type="protein sequence ID" value="TKA27731.1"/>
    <property type="molecule type" value="Genomic_DNA"/>
</dbReference>
<sequence length="840" mass="90193">MDDKENQPPAVRETAPLLNNGTQSRLVSFCSQHKRIIIPLAIMILLLPLLGLLALRNGHAHARNWTSPIIYPSPEIYGAGNWSEAFEKARTMVSKMSLEEMNNVTLGVTDGSNGCVGVSGGAPRHGFPGLCLHDAGNGVRNTDGVSGFASGLSIGASWNHSLALERARYMGAEFKRKGVNVALGPVVGPIGRIAQGGRNWEGFAADPYLDGILGAQTVVGLQESVIACVKHFVANEQETNRNPISTDDRTILSSSSNVDDHTMHELYVWPFQDLVHAGAGSIMCSYNRLNQTYACENSKAMNGILKGELNFQGFVVSDWVAQHSGIESADAGLDMAMPTTNYWNERQLEEAVNSGALNKSRLIDMATRIITTWYQFGQDEALPLGSGLPSNLLMPHNYTEAKDPASKSSLLQQAIESHVLVKNTNSALPLGRLKVLSVFGYDAIAQNTFVPDSRLFPQSWEVIGLGLPQLNGISSNVPVPDPPIIQNGTLIVGGGSGSNTPPYISSPFEALQARAYDDETAIFFDFVSSEPAIVASSEACLVFINEYSSEVWDRPGLADSASDELVNNVAASCNNTVVIIHNAGIRVVDAWVENPNITAVMYAHLPGQDAGRALVQLLHGDVSPSGRLPYTVGKQASDYGDLLGPCQAHGSSSPQCDFTEGVNIDYRSFLASNTTPRYEFGYGLTYTDFEYSGLRIDVNATATTEDADVAPVYVNGTTNDNQNNTAVVVGGLASLFENVGTVQASIRNTGDVAAAEVAQLYLQIPAASTNTHSQPTKVLRGFQKMMVQPGNSADVTFPVRRKDVSTWDVVRQAWVIPSGEFLVFVGKSVLDTPLTGSFST</sequence>
<evidence type="ECO:0000256" key="7">
    <source>
        <dbReference type="ARBA" id="ARBA00022729"/>
    </source>
</evidence>
<dbReference type="EC" id="3.2.1.21" evidence="5 14"/>
<evidence type="ECO:0000256" key="6">
    <source>
        <dbReference type="ARBA" id="ARBA00022525"/>
    </source>
</evidence>
<dbReference type="InterPro" id="IPR017853">
    <property type="entry name" value="GH"/>
</dbReference>
<evidence type="ECO:0000256" key="9">
    <source>
        <dbReference type="ARBA" id="ARBA00023001"/>
    </source>
</evidence>
<dbReference type="PANTHER" id="PTHR42715">
    <property type="entry name" value="BETA-GLUCOSIDASE"/>
    <property type="match status" value="1"/>
</dbReference>
<dbReference type="InterPro" id="IPR001764">
    <property type="entry name" value="Glyco_hydro_3_N"/>
</dbReference>
<accession>A0A4U0TYU7</accession>
<dbReference type="SMART" id="SM01217">
    <property type="entry name" value="Fn3_like"/>
    <property type="match status" value="1"/>
</dbReference>
<reference evidence="17 18" key="1">
    <citation type="submission" date="2017-03" db="EMBL/GenBank/DDBJ databases">
        <title>Genomes of endolithic fungi from Antarctica.</title>
        <authorList>
            <person name="Coleine C."/>
            <person name="Masonjones S."/>
            <person name="Stajich J.E."/>
        </authorList>
    </citation>
    <scope>NUCLEOTIDE SEQUENCE [LARGE SCALE GENOMIC DNA]</scope>
    <source>
        <strain evidence="17 18">CCFEE 6315</strain>
    </source>
</reference>
<dbReference type="GO" id="GO:0008422">
    <property type="term" value="F:beta-glucosidase activity"/>
    <property type="evidence" value="ECO:0007669"/>
    <property type="project" value="UniProtKB-EC"/>
</dbReference>
<evidence type="ECO:0000256" key="15">
    <source>
        <dbReference type="SAM" id="Phobius"/>
    </source>
</evidence>
<dbReference type="InterPro" id="IPR036962">
    <property type="entry name" value="Glyco_hydro_3_N_sf"/>
</dbReference>
<evidence type="ECO:0000313" key="17">
    <source>
        <dbReference type="EMBL" id="TKA27731.1"/>
    </source>
</evidence>
<dbReference type="InterPro" id="IPR019800">
    <property type="entry name" value="Glyco_hydro_3_AS"/>
</dbReference>
<keyword evidence="10" id="KW-0325">Glycoprotein</keyword>
<evidence type="ECO:0000313" key="18">
    <source>
        <dbReference type="Proteomes" id="UP000308549"/>
    </source>
</evidence>
<dbReference type="Gene3D" id="2.60.40.10">
    <property type="entry name" value="Immunoglobulins"/>
    <property type="match status" value="1"/>
</dbReference>
<dbReference type="Pfam" id="PF14310">
    <property type="entry name" value="Fn3-like"/>
    <property type="match status" value="1"/>
</dbReference>
<dbReference type="Proteomes" id="UP000308549">
    <property type="component" value="Unassembled WGS sequence"/>
</dbReference>
<dbReference type="UniPathway" id="UPA00696"/>
<evidence type="ECO:0000256" key="5">
    <source>
        <dbReference type="ARBA" id="ARBA00012744"/>
    </source>
</evidence>
<dbReference type="AlphaFoldDB" id="A0A4U0TYU7"/>
<evidence type="ECO:0000256" key="11">
    <source>
        <dbReference type="ARBA" id="ARBA00023277"/>
    </source>
</evidence>
<keyword evidence="7" id="KW-0732">Signal</keyword>
<protein>
    <recommendedName>
        <fullName evidence="5 14">beta-glucosidase</fullName>
        <ecNumber evidence="5 14">3.2.1.21</ecNumber>
    </recommendedName>
</protein>
<dbReference type="InterPro" id="IPR050288">
    <property type="entry name" value="Cellulose_deg_GH3"/>
</dbReference>
<keyword evidence="11 14" id="KW-0119">Carbohydrate metabolism</keyword>
<dbReference type="GO" id="GO:0005576">
    <property type="term" value="C:extracellular region"/>
    <property type="evidence" value="ECO:0007669"/>
    <property type="project" value="UniProtKB-SubCell"/>
</dbReference>
<proteinExistence type="inferred from homology"/>
<dbReference type="InterPro" id="IPR036881">
    <property type="entry name" value="Glyco_hydro_3_C_sf"/>
</dbReference>